<sequence length="143" mass="15198">MVGPYLFLGSDMITTEQAAEYLASVGVNLPDFILAALVEQANTINDCLAEHYSPAVALLIQCYLLGLMALGQGDRYISSQTAPSGASQSFRYMAFADRWRSLMGLLRGLDTYGCATGLVPPDPTAVAHGGIWIGKGGRFCEGS</sequence>
<dbReference type="Pfam" id="PF24085">
    <property type="entry name" value="DUF7370"/>
    <property type="match status" value="1"/>
</dbReference>
<evidence type="ECO:0000313" key="1">
    <source>
        <dbReference type="EMBL" id="RBP39283.1"/>
    </source>
</evidence>
<evidence type="ECO:0000313" key="2">
    <source>
        <dbReference type="Proteomes" id="UP000253628"/>
    </source>
</evidence>
<evidence type="ECO:0008006" key="3">
    <source>
        <dbReference type="Google" id="ProtNLM"/>
    </source>
</evidence>
<proteinExistence type="predicted"/>
<organism evidence="1 2">
    <name type="scientific">Eoetvoesiella caeni</name>
    <dbReference type="NCBI Taxonomy" id="645616"/>
    <lineage>
        <taxon>Bacteria</taxon>
        <taxon>Pseudomonadati</taxon>
        <taxon>Pseudomonadota</taxon>
        <taxon>Betaproteobacteria</taxon>
        <taxon>Burkholderiales</taxon>
        <taxon>Alcaligenaceae</taxon>
        <taxon>Eoetvoesiella</taxon>
    </lineage>
</organism>
<keyword evidence="2" id="KW-1185">Reference proteome</keyword>
<name>A0A366HC75_9BURK</name>
<reference evidence="1 2" key="1">
    <citation type="submission" date="2018-06" db="EMBL/GenBank/DDBJ databases">
        <title>Genomic Encyclopedia of Type Strains, Phase IV (KMG-IV): sequencing the most valuable type-strain genomes for metagenomic binning, comparative biology and taxonomic classification.</title>
        <authorList>
            <person name="Goeker M."/>
        </authorList>
    </citation>
    <scope>NUCLEOTIDE SEQUENCE [LARGE SCALE GENOMIC DNA]</scope>
    <source>
        <strain evidence="1 2">DSM 25520</strain>
    </source>
</reference>
<dbReference type="AlphaFoldDB" id="A0A366HC75"/>
<accession>A0A366HC75</accession>
<dbReference type="InterPro" id="IPR055794">
    <property type="entry name" value="DUF7370"/>
</dbReference>
<dbReference type="Proteomes" id="UP000253628">
    <property type="component" value="Unassembled WGS sequence"/>
</dbReference>
<protein>
    <recommendedName>
        <fullName evidence="3">Gp11</fullName>
    </recommendedName>
</protein>
<comment type="caution">
    <text evidence="1">The sequence shown here is derived from an EMBL/GenBank/DDBJ whole genome shotgun (WGS) entry which is preliminary data.</text>
</comment>
<dbReference type="EMBL" id="QNRQ01000005">
    <property type="protein sequence ID" value="RBP39283.1"/>
    <property type="molecule type" value="Genomic_DNA"/>
</dbReference>
<gene>
    <name evidence="1" type="ORF">DFR37_10574</name>
</gene>